<reference evidence="1" key="1">
    <citation type="submission" date="2024-03" db="EMBL/GenBank/DDBJ databases">
        <title>Novel Streptomyces species of biotechnological and ecological value are a feature of Machair soil.</title>
        <authorList>
            <person name="Prole J.R."/>
            <person name="Goodfellow M."/>
            <person name="Allenby N."/>
            <person name="Ward A.C."/>
        </authorList>
    </citation>
    <scope>NUCLEOTIDE SEQUENCE</scope>
    <source>
        <strain evidence="1">MS2.AVA.5</strain>
    </source>
</reference>
<accession>A0ACC6PR36</accession>
<protein>
    <submittedName>
        <fullName evidence="1">Uncharacterized protein</fullName>
    </submittedName>
</protein>
<dbReference type="Proteomes" id="UP001377168">
    <property type="component" value="Unassembled WGS sequence"/>
</dbReference>
<name>A0ACC6PR36_9ACTN</name>
<sequence length="92" mass="8460">MVISLGVSGGTQEYADGVAPGRGVRSTAPTGLRRGGAAGRGGASGGGPPAGADRGAVIGRSRVVVSTGGVSGRGGAAGGSMIRAANGAALSR</sequence>
<evidence type="ECO:0000313" key="2">
    <source>
        <dbReference type="Proteomes" id="UP001377168"/>
    </source>
</evidence>
<proteinExistence type="predicted"/>
<dbReference type="EMBL" id="JBBKAJ010000022">
    <property type="protein sequence ID" value="MEJ8633907.1"/>
    <property type="molecule type" value="Genomic_DNA"/>
</dbReference>
<gene>
    <name evidence="1" type="ORF">WKI67_10965</name>
</gene>
<organism evidence="1 2">
    <name type="scientific">Streptomyces achmelvichensis</name>
    <dbReference type="NCBI Taxonomy" id="3134111"/>
    <lineage>
        <taxon>Bacteria</taxon>
        <taxon>Bacillati</taxon>
        <taxon>Actinomycetota</taxon>
        <taxon>Actinomycetes</taxon>
        <taxon>Kitasatosporales</taxon>
        <taxon>Streptomycetaceae</taxon>
        <taxon>Streptomyces</taxon>
    </lineage>
</organism>
<evidence type="ECO:0000313" key="1">
    <source>
        <dbReference type="EMBL" id="MEJ8633907.1"/>
    </source>
</evidence>
<keyword evidence="2" id="KW-1185">Reference proteome</keyword>
<comment type="caution">
    <text evidence="1">The sequence shown here is derived from an EMBL/GenBank/DDBJ whole genome shotgun (WGS) entry which is preliminary data.</text>
</comment>